<keyword evidence="1" id="KW-0472">Membrane</keyword>
<dbReference type="RefSeq" id="WP_119758921.1">
    <property type="nucleotide sequence ID" value="NZ_CP032382.1"/>
</dbReference>
<keyword evidence="1" id="KW-0812">Transmembrane</keyword>
<evidence type="ECO:0000256" key="1">
    <source>
        <dbReference type="SAM" id="Phobius"/>
    </source>
</evidence>
<feature type="transmembrane region" description="Helical" evidence="1">
    <location>
        <begin position="76"/>
        <end position="96"/>
    </location>
</feature>
<accession>A0A385SZ69</accession>
<dbReference type="InterPro" id="IPR025250">
    <property type="entry name" value="DUF4199"/>
</dbReference>
<proteinExistence type="predicted"/>
<feature type="transmembrane region" description="Helical" evidence="1">
    <location>
        <begin position="142"/>
        <end position="167"/>
    </location>
</feature>
<gene>
    <name evidence="2" type="ORF">D4L85_24240</name>
</gene>
<keyword evidence="1" id="KW-1133">Transmembrane helix</keyword>
<name>A0A385SZ69_9BACT</name>
<dbReference type="KEGG" id="chk:D4L85_24240"/>
<dbReference type="OrthoDB" id="6384283at2"/>
<evidence type="ECO:0000313" key="2">
    <source>
        <dbReference type="EMBL" id="AYB35681.1"/>
    </source>
</evidence>
<feature type="transmembrane region" description="Helical" evidence="1">
    <location>
        <begin position="39"/>
        <end position="55"/>
    </location>
</feature>
<reference evidence="3" key="1">
    <citation type="submission" date="2018-09" db="EMBL/GenBank/DDBJ databases">
        <title>Chryseolinea sp. KIS68-18 isolated from soil.</title>
        <authorList>
            <person name="Weon H.-Y."/>
            <person name="Kwon S.-W."/>
            <person name="Lee S.A."/>
        </authorList>
    </citation>
    <scope>NUCLEOTIDE SEQUENCE [LARGE SCALE GENOMIC DNA]</scope>
    <source>
        <strain evidence="3">KIS68-18</strain>
    </source>
</reference>
<dbReference type="AlphaFoldDB" id="A0A385SZ69"/>
<organism evidence="2 3">
    <name type="scientific">Chryseolinea soli</name>
    <dbReference type="NCBI Taxonomy" id="2321403"/>
    <lineage>
        <taxon>Bacteria</taxon>
        <taxon>Pseudomonadati</taxon>
        <taxon>Bacteroidota</taxon>
        <taxon>Cytophagia</taxon>
        <taxon>Cytophagales</taxon>
        <taxon>Fulvivirgaceae</taxon>
        <taxon>Chryseolinea</taxon>
    </lineage>
</organism>
<dbReference type="Proteomes" id="UP000266183">
    <property type="component" value="Chromosome"/>
</dbReference>
<evidence type="ECO:0000313" key="3">
    <source>
        <dbReference type="Proteomes" id="UP000266183"/>
    </source>
</evidence>
<dbReference type="EMBL" id="CP032382">
    <property type="protein sequence ID" value="AYB35681.1"/>
    <property type="molecule type" value="Genomic_DNA"/>
</dbReference>
<dbReference type="Pfam" id="PF13858">
    <property type="entry name" value="DUF4199"/>
    <property type="match status" value="1"/>
</dbReference>
<sequence length="178" mass="19892">MKRNVLIFGLILGTILTGHMVYMVDVVYHNPDFESNDVVGYAAMVVVFSLTFFGIRNYRNKQLNGVISLGTAFKTGALIALIGSTMYVGVWLFYYYLFVPDFLDKYCLHVIHQATRNGATASKLAAKTQQMAQFKEMYKSPVFVVLISYAEVLPIGLVVAFVSSLILKRKPVTVTVVE</sequence>
<protein>
    <submittedName>
        <fullName evidence="2">DUF4199 domain-containing protein</fullName>
    </submittedName>
</protein>
<keyword evidence="3" id="KW-1185">Reference proteome</keyword>